<feature type="compositionally biased region" description="Low complexity" evidence="1">
    <location>
        <begin position="823"/>
        <end position="832"/>
    </location>
</feature>
<feature type="region of interest" description="Disordered" evidence="1">
    <location>
        <begin position="1"/>
        <end position="25"/>
    </location>
</feature>
<dbReference type="Proteomes" id="UP001203297">
    <property type="component" value="Unassembled WGS sequence"/>
</dbReference>
<feature type="region of interest" description="Disordered" evidence="1">
    <location>
        <begin position="671"/>
        <end position="690"/>
    </location>
</feature>
<feature type="region of interest" description="Disordered" evidence="1">
    <location>
        <begin position="814"/>
        <end position="833"/>
    </location>
</feature>
<feature type="region of interest" description="Disordered" evidence="1">
    <location>
        <begin position="696"/>
        <end position="809"/>
    </location>
</feature>
<feature type="region of interest" description="Disordered" evidence="1">
    <location>
        <begin position="195"/>
        <end position="214"/>
    </location>
</feature>
<feature type="compositionally biased region" description="Polar residues" evidence="1">
    <location>
        <begin position="245"/>
        <end position="255"/>
    </location>
</feature>
<proteinExistence type="predicted"/>
<feature type="compositionally biased region" description="Low complexity" evidence="1">
    <location>
        <begin position="713"/>
        <end position="725"/>
    </location>
</feature>
<feature type="region of interest" description="Disordered" evidence="1">
    <location>
        <begin position="280"/>
        <end position="313"/>
    </location>
</feature>
<feature type="compositionally biased region" description="Low complexity" evidence="1">
    <location>
        <begin position="144"/>
        <end position="164"/>
    </location>
</feature>
<feature type="region of interest" description="Disordered" evidence="1">
    <location>
        <begin position="352"/>
        <end position="395"/>
    </location>
</feature>
<feature type="compositionally biased region" description="Polar residues" evidence="1">
    <location>
        <begin position="382"/>
        <end position="394"/>
    </location>
</feature>
<evidence type="ECO:0000256" key="1">
    <source>
        <dbReference type="SAM" id="MobiDB-lite"/>
    </source>
</evidence>
<comment type="caution">
    <text evidence="2">The sequence shown here is derived from an EMBL/GenBank/DDBJ whole genome shotgun (WGS) entry which is preliminary data.</text>
</comment>
<feature type="compositionally biased region" description="Basic and acidic residues" evidence="1">
    <location>
        <begin position="773"/>
        <end position="783"/>
    </location>
</feature>
<reference evidence="2" key="1">
    <citation type="journal article" date="2022" name="New Phytol.">
        <title>Evolutionary transition to the ectomycorrhizal habit in the genomes of a hyperdiverse lineage of mushroom-forming fungi.</title>
        <authorList>
            <person name="Looney B."/>
            <person name="Miyauchi S."/>
            <person name="Morin E."/>
            <person name="Drula E."/>
            <person name="Courty P.E."/>
            <person name="Kohler A."/>
            <person name="Kuo A."/>
            <person name="LaButti K."/>
            <person name="Pangilinan J."/>
            <person name="Lipzen A."/>
            <person name="Riley R."/>
            <person name="Andreopoulos W."/>
            <person name="He G."/>
            <person name="Johnson J."/>
            <person name="Nolan M."/>
            <person name="Tritt A."/>
            <person name="Barry K.W."/>
            <person name="Grigoriev I.V."/>
            <person name="Nagy L.G."/>
            <person name="Hibbett D."/>
            <person name="Henrissat B."/>
            <person name="Matheny P.B."/>
            <person name="Labbe J."/>
            <person name="Martin F.M."/>
        </authorList>
    </citation>
    <scope>NUCLEOTIDE SEQUENCE</scope>
    <source>
        <strain evidence="2">BPL690</strain>
    </source>
</reference>
<name>A0AAD4MAG2_9AGAM</name>
<feature type="compositionally biased region" description="Low complexity" evidence="1">
    <location>
        <begin position="203"/>
        <end position="214"/>
    </location>
</feature>
<dbReference type="AlphaFoldDB" id="A0AAD4MAG2"/>
<feature type="compositionally biased region" description="Basic and acidic residues" evidence="1">
    <location>
        <begin position="359"/>
        <end position="371"/>
    </location>
</feature>
<feature type="region of interest" description="Disordered" evidence="1">
    <location>
        <begin position="844"/>
        <end position="882"/>
    </location>
</feature>
<evidence type="ECO:0000313" key="3">
    <source>
        <dbReference type="Proteomes" id="UP001203297"/>
    </source>
</evidence>
<feature type="compositionally biased region" description="Polar residues" evidence="1">
    <location>
        <begin position="697"/>
        <end position="707"/>
    </location>
</feature>
<feature type="compositionally biased region" description="Basic and acidic residues" evidence="1">
    <location>
        <begin position="728"/>
        <end position="744"/>
    </location>
</feature>
<accession>A0AAD4MAG2</accession>
<sequence>MSYLENSTPGIPGLEDVTSQHSRLSGGSIPEDLLSKLLDFPHVPDNSSLHIARFPSVIHEDKDHILSHDMPSASCLVVDTTPVGRGLGVPSEEENNATSAFLYASQILRTHPGLIMEHFDPNTNVHTFKIACPPRPQDESLPYLSPITPSLSNSSSESSPLTPSMQTLPVGHLRSRSFRSAPSLSGDRYGLLTTSGGLRRIPSSASSSTADSLRSVLRGPPFLRRRASELSDRLTSLRSQHSLLQSNQTLPSSEASLPPYPPSDGYFSANERLARRFAHQATASPDSEENSHSRPLSGFNSRSSDPRRPRGSPFMSSDELLAFRKFLAQRAEDVLIDAHNLLDDSASDFSEYGGPIQSGRERHSGSHEHGSIRGRASPRHPTCNQSPPDPTSMSRDVEYLKSRSMKEDILHPLNIIRAEGELDPSNVPLLANGDTSLDLYDSPSSPVLALPYSRIGPAPTENTCFEMQNHLPDFLDLSPDLPQQITPKVHSRGETTSRLPTRDEGVTSVREGVTVNSSGDCKLKRVEGNRVDPVPTRLLPLARLGPRRVKSAAELVAGRPQYVHPPSVDRSLSQPLAMHRGSQCSDPCVHHAHHQVAPVRAVLSAGGKATGSYQRQCDVKTGPLVEREEPTCSQGTVESHDLWREDLTCNKRMQDMRPGDNRNRKRELRIAVDSSCSHESSPGVGSVFQRQRAIYPQNVTKPASPTRHQPRRSSSVSSSTPSASSFHGEGRYRTLNDRAYRHPDVPYSPLYSEHDYMPSPQGAGRLVSLPRDSPSRHCTEDRLLSSAKTGNTSPISPSGHSWSKVYSPKASTRLPKPRLHIIPSPSKNNPSSLREPVILARARQPGSSLDLRSPAPSIPAFLPPRPAPDPATRTRDKAKNTPYAAQRGYANLTAPTAGEAVAVGIETEGSGEGSSVVRKPADDARTFGVDSTRFQASNKPKHAGRATPGSYSVMATSPLGFSALSFRRHAWSKKQKMSPRSDGAAGYLRAAVKSEPNLNSSFISVVGHEVKPQRKGLIFKRKT</sequence>
<feature type="region of interest" description="Disordered" evidence="1">
    <location>
        <begin position="245"/>
        <end position="265"/>
    </location>
</feature>
<keyword evidence="3" id="KW-1185">Reference proteome</keyword>
<dbReference type="EMBL" id="WTXG01000005">
    <property type="protein sequence ID" value="KAI0305587.1"/>
    <property type="molecule type" value="Genomic_DNA"/>
</dbReference>
<protein>
    <submittedName>
        <fullName evidence="2">Uncharacterized protein</fullName>
    </submittedName>
</protein>
<organism evidence="2 3">
    <name type="scientific">Multifurca ochricompacta</name>
    <dbReference type="NCBI Taxonomy" id="376703"/>
    <lineage>
        <taxon>Eukaryota</taxon>
        <taxon>Fungi</taxon>
        <taxon>Dikarya</taxon>
        <taxon>Basidiomycota</taxon>
        <taxon>Agaricomycotina</taxon>
        <taxon>Agaricomycetes</taxon>
        <taxon>Russulales</taxon>
        <taxon>Russulaceae</taxon>
        <taxon>Multifurca</taxon>
    </lineage>
</organism>
<feature type="region of interest" description="Disordered" evidence="1">
    <location>
        <begin position="139"/>
        <end position="171"/>
    </location>
</feature>
<evidence type="ECO:0000313" key="2">
    <source>
        <dbReference type="EMBL" id="KAI0305587.1"/>
    </source>
</evidence>
<feature type="compositionally biased region" description="Polar residues" evidence="1">
    <location>
        <begin position="786"/>
        <end position="801"/>
    </location>
</feature>
<gene>
    <name evidence="2" type="ORF">B0F90DRAFT_1699272</name>
</gene>